<dbReference type="OrthoDB" id="72053at2759"/>
<dbReference type="InterPro" id="IPR052250">
    <property type="entry name" value="PDI_TMX3"/>
</dbReference>
<name>A0A058YZX9_FONAL</name>
<feature type="domain" description="Thioredoxin" evidence="8">
    <location>
        <begin position="19"/>
        <end position="138"/>
    </location>
</feature>
<dbReference type="eggNOG" id="KOG0191">
    <property type="taxonomic scope" value="Eukaryota"/>
</dbReference>
<comment type="subcellular location">
    <subcellularLocation>
        <location evidence="1">Membrane</location>
        <topology evidence="1">Single-pass membrane protein</topology>
    </subcellularLocation>
</comment>
<evidence type="ECO:0000256" key="7">
    <source>
        <dbReference type="SAM" id="SignalP"/>
    </source>
</evidence>
<dbReference type="RefSeq" id="XP_009498091.1">
    <property type="nucleotide sequence ID" value="XM_009499816.1"/>
</dbReference>
<feature type="compositionally biased region" description="Low complexity" evidence="5">
    <location>
        <begin position="493"/>
        <end position="506"/>
    </location>
</feature>
<feature type="region of interest" description="Disordered" evidence="5">
    <location>
        <begin position="477"/>
        <end position="512"/>
    </location>
</feature>
<dbReference type="OMA" id="CEQEDVE"/>
<dbReference type="Pfam" id="PF00085">
    <property type="entry name" value="Thioredoxin"/>
    <property type="match status" value="1"/>
</dbReference>
<organism evidence="9">
    <name type="scientific">Fonticula alba</name>
    <name type="common">Slime mold</name>
    <dbReference type="NCBI Taxonomy" id="691883"/>
    <lineage>
        <taxon>Eukaryota</taxon>
        <taxon>Rotosphaerida</taxon>
        <taxon>Fonticulaceae</taxon>
        <taxon>Fonticula</taxon>
    </lineage>
</organism>
<dbReference type="Proteomes" id="UP000030693">
    <property type="component" value="Unassembled WGS sequence"/>
</dbReference>
<dbReference type="SUPFAM" id="SSF52833">
    <property type="entry name" value="Thioredoxin-like"/>
    <property type="match status" value="1"/>
</dbReference>
<evidence type="ECO:0000256" key="2">
    <source>
        <dbReference type="ARBA" id="ARBA00022692"/>
    </source>
</evidence>
<evidence type="ECO:0000313" key="10">
    <source>
        <dbReference type="Proteomes" id="UP000030693"/>
    </source>
</evidence>
<gene>
    <name evidence="9" type="ORF">H696_06048</name>
</gene>
<evidence type="ECO:0000256" key="3">
    <source>
        <dbReference type="ARBA" id="ARBA00022989"/>
    </source>
</evidence>
<keyword evidence="3 6" id="KW-1133">Transmembrane helix</keyword>
<accession>A0A058YZX9</accession>
<feature type="transmembrane region" description="Helical" evidence="6">
    <location>
        <begin position="442"/>
        <end position="464"/>
    </location>
</feature>
<dbReference type="GO" id="GO:0005783">
    <property type="term" value="C:endoplasmic reticulum"/>
    <property type="evidence" value="ECO:0007669"/>
    <property type="project" value="TreeGrafter"/>
</dbReference>
<keyword evidence="4 6" id="KW-0472">Membrane</keyword>
<dbReference type="AlphaFoldDB" id="A0A058YZX9"/>
<feature type="signal peptide" evidence="7">
    <location>
        <begin position="1"/>
        <end position="32"/>
    </location>
</feature>
<protein>
    <recommendedName>
        <fullName evidence="8">Thioredoxin domain-containing protein</fullName>
    </recommendedName>
</protein>
<dbReference type="STRING" id="691883.A0A058YZX9"/>
<proteinExistence type="predicted"/>
<evidence type="ECO:0000256" key="1">
    <source>
        <dbReference type="ARBA" id="ARBA00004167"/>
    </source>
</evidence>
<evidence type="ECO:0000256" key="6">
    <source>
        <dbReference type="SAM" id="Phobius"/>
    </source>
</evidence>
<feature type="chain" id="PRO_5001570567" description="Thioredoxin domain-containing protein" evidence="7">
    <location>
        <begin position="33"/>
        <end position="512"/>
    </location>
</feature>
<evidence type="ECO:0000259" key="8">
    <source>
        <dbReference type="PROSITE" id="PS51352"/>
    </source>
</evidence>
<sequence>MLSQQQPRRGMVSSLLAVVLLVASCLAAVARAHAGPHALTNDSVSLLSKGNWFVKFHSPSCGHCKRLEPIWPQLVAPAAAHSVNIASIDCSAHSLACEKYGIRGYPTMKFFMNGEEVDTYQGQRTVEAFSEYVASLSAPLISMLPTTGDEIKKTLQSDTSKPVSFIRWVPDESVPFGAVPFVAASKKLVFRSRFFDATGPESLAHLLDLAKVSGQRPPPADGAALLFMWRDGKLSLFPQDLTSLEQDSAVLDFIIRHRYPPLINLDARSGADLVGDSDVPLLIAFTSPTYPFHYSLLDGLRQVARASEAAGVPLHFTWMSSDTWSPYASRNFKLPIRPVPAEELRPGSGSSPTYPSVVFINPPEQTFTALPLLDLLAEQGPLNQVVDPEHAARIVAAVSASLTQFVADTQAEKLPAAWIGGWVVAIPRLIAKRFEFAFNWAVAHPILVASMFIGVIMSFVYCIIKIAPSDDYDSYNEAPRVLQPGGRPTGRVAAAPAAPAASASSKKSAKQD</sequence>
<dbReference type="InterPro" id="IPR036249">
    <property type="entry name" value="Thioredoxin-like_sf"/>
</dbReference>
<evidence type="ECO:0000256" key="5">
    <source>
        <dbReference type="SAM" id="MobiDB-lite"/>
    </source>
</evidence>
<dbReference type="InterPro" id="IPR013766">
    <property type="entry name" value="Thioredoxin_domain"/>
</dbReference>
<dbReference type="EMBL" id="KB932217">
    <property type="protein sequence ID" value="KCV67530.1"/>
    <property type="molecule type" value="Genomic_DNA"/>
</dbReference>
<dbReference type="PANTHER" id="PTHR46426:SF1">
    <property type="entry name" value="PROTEIN DISULFIDE-ISOMERASE TMX3"/>
    <property type="match status" value="1"/>
</dbReference>
<keyword evidence="10" id="KW-1185">Reference proteome</keyword>
<dbReference type="GO" id="GO:0016020">
    <property type="term" value="C:membrane"/>
    <property type="evidence" value="ECO:0007669"/>
    <property type="project" value="UniProtKB-SubCell"/>
</dbReference>
<reference evidence="9" key="1">
    <citation type="submission" date="2013-04" db="EMBL/GenBank/DDBJ databases">
        <title>The Genome Sequence of Fonticula alba ATCC 38817.</title>
        <authorList>
            <consortium name="The Broad Institute Genomics Platform"/>
            <person name="Russ C."/>
            <person name="Cuomo C."/>
            <person name="Burger G."/>
            <person name="Gray M.W."/>
            <person name="Holland P.W.H."/>
            <person name="King N."/>
            <person name="Lang F.B.F."/>
            <person name="Roger A.J."/>
            <person name="Ruiz-Trillo I."/>
            <person name="Brown M."/>
            <person name="Walker B."/>
            <person name="Young S."/>
            <person name="Zeng Q."/>
            <person name="Gargeya S."/>
            <person name="Fitzgerald M."/>
            <person name="Haas B."/>
            <person name="Abouelleil A."/>
            <person name="Allen A.W."/>
            <person name="Alvarado L."/>
            <person name="Arachchi H.M."/>
            <person name="Berlin A.M."/>
            <person name="Chapman S.B."/>
            <person name="Gainer-Dewar J."/>
            <person name="Goldberg J."/>
            <person name="Griggs A."/>
            <person name="Gujja S."/>
            <person name="Hansen M."/>
            <person name="Howarth C."/>
            <person name="Imamovic A."/>
            <person name="Ireland A."/>
            <person name="Larimer J."/>
            <person name="McCowan C."/>
            <person name="Murphy C."/>
            <person name="Pearson M."/>
            <person name="Poon T.W."/>
            <person name="Priest M."/>
            <person name="Roberts A."/>
            <person name="Saif S."/>
            <person name="Shea T."/>
            <person name="Sisk P."/>
            <person name="Sykes S."/>
            <person name="Wortman J."/>
            <person name="Nusbaum C."/>
            <person name="Birren B."/>
        </authorList>
    </citation>
    <scope>NUCLEOTIDE SEQUENCE [LARGE SCALE GENOMIC DNA]</scope>
    <source>
        <strain evidence="9">ATCC 38817</strain>
    </source>
</reference>
<keyword evidence="2 6" id="KW-0812">Transmembrane</keyword>
<dbReference type="GeneID" id="20530773"/>
<keyword evidence="7" id="KW-0732">Signal</keyword>
<evidence type="ECO:0000256" key="4">
    <source>
        <dbReference type="ARBA" id="ARBA00023136"/>
    </source>
</evidence>
<dbReference type="PANTHER" id="PTHR46426">
    <property type="entry name" value="PROTEIN DISULFIDE-ISOMERASE TMX3"/>
    <property type="match status" value="1"/>
</dbReference>
<evidence type="ECO:0000313" key="9">
    <source>
        <dbReference type="EMBL" id="KCV67530.1"/>
    </source>
</evidence>
<dbReference type="PROSITE" id="PS51352">
    <property type="entry name" value="THIOREDOXIN_2"/>
    <property type="match status" value="1"/>
</dbReference>
<dbReference type="Gene3D" id="3.40.30.10">
    <property type="entry name" value="Glutaredoxin"/>
    <property type="match status" value="1"/>
</dbReference>